<gene>
    <name evidence="2" type="ORF">FHS44_004566</name>
</gene>
<proteinExistence type="predicted"/>
<reference evidence="2 3" key="1">
    <citation type="submission" date="2020-08" db="EMBL/GenBank/DDBJ databases">
        <title>Genomic Encyclopedia of Type Strains, Phase III (KMG-III): the genomes of soil and plant-associated and newly described type strains.</title>
        <authorList>
            <person name="Whitman W."/>
        </authorList>
    </citation>
    <scope>NUCLEOTIDE SEQUENCE [LARGE SCALE GENOMIC DNA]</scope>
    <source>
        <strain evidence="2 3">CECT 8840</strain>
    </source>
</reference>
<dbReference type="AlphaFoldDB" id="A0A7W7VP99"/>
<dbReference type="Gene3D" id="1.10.10.10">
    <property type="entry name" value="Winged helix-like DNA-binding domain superfamily/Winged helix DNA-binding domain"/>
    <property type="match status" value="1"/>
</dbReference>
<keyword evidence="3" id="KW-1185">Reference proteome</keyword>
<keyword evidence="2" id="KW-0238">DNA-binding</keyword>
<comment type="caution">
    <text evidence="2">The sequence shown here is derived from an EMBL/GenBank/DDBJ whole genome shotgun (WGS) entry which is preliminary data.</text>
</comment>
<accession>A0A7W7VP99</accession>
<dbReference type="GO" id="GO:0006352">
    <property type="term" value="P:DNA-templated transcription initiation"/>
    <property type="evidence" value="ECO:0007669"/>
    <property type="project" value="InterPro"/>
</dbReference>
<evidence type="ECO:0000313" key="3">
    <source>
        <dbReference type="Proteomes" id="UP000552644"/>
    </source>
</evidence>
<protein>
    <submittedName>
        <fullName evidence="2">Putative DNA-binding protein YlxM (UPF0122 family)</fullName>
    </submittedName>
</protein>
<feature type="domain" description="RNA polymerase sigma-70 region 4" evidence="1">
    <location>
        <begin position="257"/>
        <end position="299"/>
    </location>
</feature>
<dbReference type="InterPro" id="IPR000943">
    <property type="entry name" value="RNA_pol_sigma70"/>
</dbReference>
<dbReference type="InterPro" id="IPR007630">
    <property type="entry name" value="RNA_pol_sigma70_r4"/>
</dbReference>
<evidence type="ECO:0000259" key="1">
    <source>
        <dbReference type="Pfam" id="PF04545"/>
    </source>
</evidence>
<dbReference type="SUPFAM" id="SSF88659">
    <property type="entry name" value="Sigma3 and sigma4 domains of RNA polymerase sigma factors"/>
    <property type="match status" value="1"/>
</dbReference>
<dbReference type="RefSeq" id="WP_184717680.1">
    <property type="nucleotide sequence ID" value="NZ_JACHJP010000004.1"/>
</dbReference>
<name>A0A7W7VP99_9ACTN</name>
<dbReference type="GO" id="GO:0003677">
    <property type="term" value="F:DNA binding"/>
    <property type="evidence" value="ECO:0007669"/>
    <property type="project" value="UniProtKB-KW"/>
</dbReference>
<dbReference type="Gene3D" id="1.10.150.20">
    <property type="entry name" value="5' to 3' exonuclease, C-terminal subdomain"/>
    <property type="match status" value="1"/>
</dbReference>
<dbReference type="EMBL" id="JACHJP010000004">
    <property type="protein sequence ID" value="MBB4917458.1"/>
    <property type="molecule type" value="Genomic_DNA"/>
</dbReference>
<dbReference type="InterPro" id="IPR036388">
    <property type="entry name" value="WH-like_DNA-bd_sf"/>
</dbReference>
<evidence type="ECO:0000313" key="2">
    <source>
        <dbReference type="EMBL" id="MBB4917458.1"/>
    </source>
</evidence>
<dbReference type="GO" id="GO:0003700">
    <property type="term" value="F:DNA-binding transcription factor activity"/>
    <property type="evidence" value="ECO:0007669"/>
    <property type="project" value="InterPro"/>
</dbReference>
<sequence length="754" mass="82836">MVFGGVLEELRATSDRDARAARAATWALRLGQVATGDPIGVLLEVDLLPSLDVSRRCATVRARNILRVAGFSKLSSVLKVSVPELRELRNCGPRSVTDILTALLLTAADASLRDLKYADPLHAALIMELSESPTPEDRHLLVNRGAKQLATSESLASLGRLLGVEGPDRRDIRPRCRLIRSVGVLSGSGLATASHLASLSVQDLWDLQGSGGDVVEDILQALIFTALDDDGATDGDVLDKAGVDPDMTLTDLLELWVSQLDERQQATLMHRVICRDQTLDDLGKEFGVSRERIRQVEKRLVEDFETWRQGTAVRWRLETLEAEVKSTVPTLINLATLMQRVPQLVEEIHSLGTSLGNLLGVLLPKLYVEKEWLATRPLPDLRDETVRAAAGSGLDAFRNQALLDDQQWAQWLESCGLRRIGGLVARKTASQPELAIAVLRQAGHPLQTEEIAALLGLDAIRSLRNRLLDDERIVRVGPNSFGLPEWQLETYEGIREEIVQRIERGGGRALLSAVVDELVEQFGVSPLSVRAYATQKEFTRRDGWISLAGQGSAGSERARRVMATPAQTRRCFFHKAQWWFRVDVGRELLRGSGLTAPVGAMLLFQVDEGTERIFPALGQDIRVSWTAAQPQLGSLRPLAVRLDAKEGDVLWLAPTEQGAVRTRLVRGWNKGEDDEIAICTGVPRGLTGEGLRMAVASALMLPEETSWQALVTTLRSRGDLELAEVVEAYTVRDMTRPEDAVPDLGDFFAALGGR</sequence>
<dbReference type="InterPro" id="IPR013324">
    <property type="entry name" value="RNA_pol_sigma_r3/r4-like"/>
</dbReference>
<organism evidence="2 3">
    <name type="scientific">Streptosporangium saharense</name>
    <dbReference type="NCBI Taxonomy" id="1706840"/>
    <lineage>
        <taxon>Bacteria</taxon>
        <taxon>Bacillati</taxon>
        <taxon>Actinomycetota</taxon>
        <taxon>Actinomycetes</taxon>
        <taxon>Streptosporangiales</taxon>
        <taxon>Streptosporangiaceae</taxon>
        <taxon>Streptosporangium</taxon>
    </lineage>
</organism>
<dbReference type="PRINTS" id="PR00046">
    <property type="entry name" value="SIGMA70FCT"/>
</dbReference>
<dbReference type="Proteomes" id="UP000552644">
    <property type="component" value="Unassembled WGS sequence"/>
</dbReference>
<dbReference type="Pfam" id="PF04545">
    <property type="entry name" value="Sigma70_r4"/>
    <property type="match status" value="1"/>
</dbReference>